<gene>
    <name evidence="2" type="ORF">IAB46_07780</name>
</gene>
<dbReference type="PANTHER" id="PTHR43681">
    <property type="entry name" value="TRANSMEMBRANE GTPASE FZO"/>
    <property type="match status" value="1"/>
</dbReference>
<comment type="caution">
    <text evidence="2">The sequence shown here is derived from an EMBL/GenBank/DDBJ whole genome shotgun (WGS) entry which is preliminary data.</text>
</comment>
<dbReference type="SUPFAM" id="SSF52540">
    <property type="entry name" value="P-loop containing nucleoside triphosphate hydrolases"/>
    <property type="match status" value="1"/>
</dbReference>
<evidence type="ECO:0000313" key="2">
    <source>
        <dbReference type="EMBL" id="HIS47442.1"/>
    </source>
</evidence>
<dbReference type="AlphaFoldDB" id="A0A9D1JQQ8"/>
<dbReference type="InterPro" id="IPR027417">
    <property type="entry name" value="P-loop_NTPase"/>
</dbReference>
<organism evidence="2 3">
    <name type="scientific">Candidatus Scybalocola faecigallinarum</name>
    <dbReference type="NCBI Taxonomy" id="2840941"/>
    <lineage>
        <taxon>Bacteria</taxon>
        <taxon>Bacillati</taxon>
        <taxon>Bacillota</taxon>
        <taxon>Clostridia</taxon>
        <taxon>Lachnospirales</taxon>
        <taxon>Lachnospiraceae</taxon>
        <taxon>Lachnospiraceae incertae sedis</taxon>
        <taxon>Candidatus Scybalocola (ex Gilroy et al. 2021)</taxon>
    </lineage>
</organism>
<reference evidence="2" key="2">
    <citation type="journal article" date="2021" name="PeerJ">
        <title>Extensive microbial diversity within the chicken gut microbiome revealed by metagenomics and culture.</title>
        <authorList>
            <person name="Gilroy R."/>
            <person name="Ravi A."/>
            <person name="Getino M."/>
            <person name="Pursley I."/>
            <person name="Horton D.L."/>
            <person name="Alikhan N.F."/>
            <person name="Baker D."/>
            <person name="Gharbi K."/>
            <person name="Hall N."/>
            <person name="Watson M."/>
            <person name="Adriaenssens E.M."/>
            <person name="Foster-Nyarko E."/>
            <person name="Jarju S."/>
            <person name="Secka A."/>
            <person name="Antonio M."/>
            <person name="Oren A."/>
            <person name="Chaudhuri R.R."/>
            <person name="La Ragione R."/>
            <person name="Hildebrand F."/>
            <person name="Pallen M.J."/>
        </authorList>
    </citation>
    <scope>NUCLEOTIDE SEQUENCE</scope>
    <source>
        <strain evidence="2">CHK178-757</strain>
    </source>
</reference>
<accession>A0A9D1JQQ8</accession>
<dbReference type="InterPro" id="IPR022812">
    <property type="entry name" value="Dynamin"/>
</dbReference>
<dbReference type="Gene3D" id="3.40.50.300">
    <property type="entry name" value="P-loop containing nucleotide triphosphate hydrolases"/>
    <property type="match status" value="1"/>
</dbReference>
<evidence type="ECO:0000259" key="1">
    <source>
        <dbReference type="Pfam" id="PF00350"/>
    </source>
</evidence>
<dbReference type="InterPro" id="IPR051943">
    <property type="entry name" value="TRAFAC_Dynamin-like_GTPase"/>
</dbReference>
<sequence>MSLKSEVYSLLNNASRLCRDCPEAGELLKTIDELRGRLESPLRVAVAGIMKAGKSTFMNALMGADILYTGELETTYTVGWFKYGESPSITVCFRDGTTLEAPFSDLGRWSVRAYEKENPRINDVKYLIIYYPSPVLKQLEFIDTPGLNSVYGTDAQNTMDFLALQGSEDTLYETSMADAVIYAFNRTVAGFDKDILDAFHSGGQSSSPINSLGILTKVDMGGVWDIFSGLTPVEAGKAVTDNVMKNPNVKGLLFSVFPVCAKVVEGYFGLKDEDWEALKLISKTPQEELEELLFDAATFADSTEPAYMALGTPKARRELIRQVGQYGILEIARQLREDKTREEIGEILQEKCGIRAVREILLSHFGNRTFLIKTRYIFNTIRSVIAQIRKNGASGRQMRGICEQLLENIDDLMSSVQTLKELKVLQLYYNGQLKFTDDREQEDFLRVTGEYGRSPEDRLGMPKGSTVAQLEGAAREKVALWHGKASGFMLSGTYVEAASTLARSYEQMYYHLNALVEE</sequence>
<dbReference type="PRINTS" id="PR00195">
    <property type="entry name" value="DYNAMIN"/>
</dbReference>
<reference evidence="2" key="1">
    <citation type="submission" date="2020-10" db="EMBL/GenBank/DDBJ databases">
        <authorList>
            <person name="Gilroy R."/>
        </authorList>
    </citation>
    <scope>NUCLEOTIDE SEQUENCE</scope>
    <source>
        <strain evidence="2">CHK178-757</strain>
    </source>
</reference>
<feature type="domain" description="Dynamin N-terminal" evidence="1">
    <location>
        <begin position="44"/>
        <end position="157"/>
    </location>
</feature>
<name>A0A9D1JQQ8_9FIRM</name>
<dbReference type="PANTHER" id="PTHR43681:SF1">
    <property type="entry name" value="SARCALUMENIN"/>
    <property type="match status" value="1"/>
</dbReference>
<dbReference type="InterPro" id="IPR045063">
    <property type="entry name" value="Dynamin_N"/>
</dbReference>
<dbReference type="Pfam" id="PF00350">
    <property type="entry name" value="Dynamin_N"/>
    <property type="match status" value="1"/>
</dbReference>
<evidence type="ECO:0000313" key="3">
    <source>
        <dbReference type="Proteomes" id="UP000823927"/>
    </source>
</evidence>
<dbReference type="EMBL" id="DVIT01000028">
    <property type="protein sequence ID" value="HIS47442.1"/>
    <property type="molecule type" value="Genomic_DNA"/>
</dbReference>
<dbReference type="Proteomes" id="UP000823927">
    <property type="component" value="Unassembled WGS sequence"/>
</dbReference>
<proteinExistence type="predicted"/>
<protein>
    <submittedName>
        <fullName evidence="2">Dynamin family protein</fullName>
    </submittedName>
</protein>